<organism evidence="1 2">
    <name type="scientific">Prevotella illustrans</name>
    <dbReference type="NCBI Taxonomy" id="2800387"/>
    <lineage>
        <taxon>Bacteria</taxon>
        <taxon>Pseudomonadati</taxon>
        <taxon>Bacteroidota</taxon>
        <taxon>Bacteroidia</taxon>
        <taxon>Bacteroidales</taxon>
        <taxon>Prevotellaceae</taxon>
        <taxon>Prevotella</taxon>
    </lineage>
</organism>
<sequence>MFLRIRMFLVWLRRIGKCRGFGVHSPSAYRFIRQVISCHTPYPAYSVLEKNQKPNPVERKLGRLLYRLSREVGQASWHVLLRSSCVPYYIRCIEHGCATSDVTAMISDKSEGHRILLIDGGLTRRATIDTFMAGAREGDLLVMRGIHANRSNRDEWLRWAADRRCSVGFDLYYCGILFFDKRFKQTYIVNF</sequence>
<reference evidence="1 2" key="1">
    <citation type="submission" date="2021-01" db="EMBL/GenBank/DDBJ databases">
        <title>Prevotella A2931 sp. nov.</title>
        <authorList>
            <person name="Buhl M."/>
            <person name="Oberhettinger P."/>
        </authorList>
    </citation>
    <scope>NUCLEOTIDE SEQUENCE [LARGE SCALE GENOMIC DNA]</scope>
    <source>
        <strain evidence="1 2">A2931</strain>
    </source>
</reference>
<evidence type="ECO:0000313" key="2">
    <source>
        <dbReference type="Proteomes" id="UP000664265"/>
    </source>
</evidence>
<evidence type="ECO:0000313" key="1">
    <source>
        <dbReference type="EMBL" id="MBO1362513.1"/>
    </source>
</evidence>
<proteinExistence type="predicted"/>
<protein>
    <submittedName>
        <fullName evidence="1">Uncharacterized protein</fullName>
    </submittedName>
</protein>
<name>A0ABS3M2W6_9BACT</name>
<dbReference type="Proteomes" id="UP000664265">
    <property type="component" value="Unassembled WGS sequence"/>
</dbReference>
<comment type="caution">
    <text evidence="1">The sequence shown here is derived from an EMBL/GenBank/DDBJ whole genome shotgun (WGS) entry which is preliminary data.</text>
</comment>
<accession>A0ABS3M2W6</accession>
<dbReference type="RefSeq" id="WP_146157001.1">
    <property type="nucleotide sequence ID" value="NZ_JAERMS010000003.1"/>
</dbReference>
<dbReference type="EMBL" id="JAERMS010000003">
    <property type="protein sequence ID" value="MBO1362513.1"/>
    <property type="molecule type" value="Genomic_DNA"/>
</dbReference>
<gene>
    <name evidence="1" type="ORF">JHU38_01715</name>
</gene>
<keyword evidence="2" id="KW-1185">Reference proteome</keyword>